<dbReference type="RefSeq" id="WP_353064457.1">
    <property type="nucleotide sequence ID" value="NZ_CP132942.1"/>
</dbReference>
<dbReference type="KEGG" id="tpsc:RBB77_01680"/>
<dbReference type="EMBL" id="CP132942">
    <property type="protein sequence ID" value="XCB33619.1"/>
    <property type="molecule type" value="Genomic_DNA"/>
</dbReference>
<reference evidence="1" key="1">
    <citation type="submission" date="2023-08" db="EMBL/GenBank/DDBJ databases">
        <authorList>
            <person name="Messyasz A."/>
            <person name="Mannisto M.K."/>
            <person name="Kerkhof L.J."/>
            <person name="Haggblom M."/>
        </authorList>
    </citation>
    <scope>NUCLEOTIDE SEQUENCE</scope>
    <source>
        <strain evidence="1">X5P6</strain>
    </source>
</reference>
<reference evidence="1" key="2">
    <citation type="journal article" date="2024" name="Environ. Microbiol.">
        <title>Genome analysis and description of Tunturibacter gen. nov. expands the diversity of Terriglobia in tundra soils.</title>
        <authorList>
            <person name="Messyasz A."/>
            <person name="Mannisto M.K."/>
            <person name="Kerkhof L.J."/>
            <person name="Haggblom M.M."/>
        </authorList>
    </citation>
    <scope>NUCLEOTIDE SEQUENCE</scope>
    <source>
        <strain evidence="1">X5P6</strain>
    </source>
</reference>
<evidence type="ECO:0000313" key="1">
    <source>
        <dbReference type="EMBL" id="XCB33619.1"/>
    </source>
</evidence>
<accession>A0AAU7ZRP2</accession>
<dbReference type="AlphaFoldDB" id="A0AAU7ZRP2"/>
<protein>
    <recommendedName>
        <fullName evidence="2">DUF4236 domain-containing protein</fullName>
    </recommendedName>
</protein>
<name>A0AAU7ZRP2_9BACT</name>
<evidence type="ECO:0008006" key="2">
    <source>
        <dbReference type="Google" id="ProtNLM"/>
    </source>
</evidence>
<proteinExistence type="predicted"/>
<organism evidence="1">
    <name type="scientific">Tunturiibacter psychrotolerans</name>
    <dbReference type="NCBI Taxonomy" id="3069686"/>
    <lineage>
        <taxon>Bacteria</taxon>
        <taxon>Pseudomonadati</taxon>
        <taxon>Acidobacteriota</taxon>
        <taxon>Terriglobia</taxon>
        <taxon>Terriglobales</taxon>
        <taxon>Acidobacteriaceae</taxon>
        <taxon>Tunturiibacter</taxon>
    </lineage>
</organism>
<gene>
    <name evidence="1" type="ORF">RBB77_01680</name>
</gene>
<sequence>MTSKSGSKHKAGGKVFIPLPPHVKGHAIFGGKRMNIATGYTGHRVQGSGSSL</sequence>